<dbReference type="SUPFAM" id="SSF50729">
    <property type="entry name" value="PH domain-like"/>
    <property type="match status" value="1"/>
</dbReference>
<evidence type="ECO:0000259" key="3">
    <source>
        <dbReference type="PROSITE" id="PS50010"/>
    </source>
</evidence>
<sequence length="287" mass="31819">MFLYYLTENNITEATAEETTNTAPSPPQMTPEESSRLKRSYVLQELVETERAYVVDLASIVDGYIGTLKEMELSDEDREKVKIIFANIEQILDFHKYQLMLSDILKYTHRANDRAEVLERAHDVMRVVPKACDDMMQVGRLQGFQGNLTAQGRLIFQVNKMVLEENVVDEPLRFVLQSNDPNQPATFVAQSATSEDKEQWLIKLSTQLDQQKTFLAALVDPKRYLANSMGSMNIGSLGTPTSPGITPGNITIPTSGSGSTTSSGAISPTKPRATQQKSSGSKLFGFG</sequence>
<dbReference type="Proteomes" id="UP000887561">
    <property type="component" value="Unplaced"/>
</dbReference>
<protein>
    <submittedName>
        <fullName evidence="5">DH domain-containing protein</fullName>
    </submittedName>
</protein>
<keyword evidence="1" id="KW-0344">Guanine-nucleotide releasing factor</keyword>
<dbReference type="Gene3D" id="1.20.900.10">
    <property type="entry name" value="Dbl homology (DH) domain"/>
    <property type="match status" value="2"/>
</dbReference>
<proteinExistence type="predicted"/>
<name>A0A915NA73_MELJA</name>
<dbReference type="GO" id="GO:0019898">
    <property type="term" value="C:extrinsic component of membrane"/>
    <property type="evidence" value="ECO:0007669"/>
    <property type="project" value="TreeGrafter"/>
</dbReference>
<feature type="compositionally biased region" description="Polar residues" evidence="2">
    <location>
        <begin position="272"/>
        <end position="281"/>
    </location>
</feature>
<reference evidence="5" key="1">
    <citation type="submission" date="2022-11" db="UniProtKB">
        <authorList>
            <consortium name="WormBaseParasite"/>
        </authorList>
    </citation>
    <scope>IDENTIFICATION</scope>
</reference>
<dbReference type="AlphaFoldDB" id="A0A915NA73"/>
<dbReference type="GO" id="GO:0007411">
    <property type="term" value="P:axon guidance"/>
    <property type="evidence" value="ECO:0007669"/>
    <property type="project" value="TreeGrafter"/>
</dbReference>
<feature type="region of interest" description="Disordered" evidence="2">
    <location>
        <begin position="247"/>
        <end position="287"/>
    </location>
</feature>
<dbReference type="PANTHER" id="PTHR22826">
    <property type="entry name" value="RHO GUANINE EXCHANGE FACTOR-RELATED"/>
    <property type="match status" value="1"/>
</dbReference>
<evidence type="ECO:0000313" key="5">
    <source>
        <dbReference type="WBParaSite" id="scaffold9970_cov236.g14427"/>
    </source>
</evidence>
<dbReference type="PANTHER" id="PTHR22826:SF106">
    <property type="entry name" value="TRIO, ISOFORM A"/>
    <property type="match status" value="1"/>
</dbReference>
<dbReference type="InterPro" id="IPR000219">
    <property type="entry name" value="DH_dom"/>
</dbReference>
<feature type="domain" description="DH" evidence="3">
    <location>
        <begin position="38"/>
        <end position="141"/>
    </location>
</feature>
<dbReference type="InterPro" id="IPR011993">
    <property type="entry name" value="PH-like_dom_sf"/>
</dbReference>
<keyword evidence="4" id="KW-1185">Reference proteome</keyword>
<accession>A0A915NA73</accession>
<dbReference type="WBParaSite" id="scaffold9970_cov236.g14427">
    <property type="protein sequence ID" value="scaffold9970_cov236.g14427"/>
    <property type="gene ID" value="scaffold9970_cov236.g14427"/>
</dbReference>
<dbReference type="GO" id="GO:0005737">
    <property type="term" value="C:cytoplasm"/>
    <property type="evidence" value="ECO:0007669"/>
    <property type="project" value="TreeGrafter"/>
</dbReference>
<evidence type="ECO:0000256" key="2">
    <source>
        <dbReference type="SAM" id="MobiDB-lite"/>
    </source>
</evidence>
<dbReference type="InterPro" id="IPR035899">
    <property type="entry name" value="DBL_dom_sf"/>
</dbReference>
<dbReference type="Gene3D" id="2.30.29.30">
    <property type="entry name" value="Pleckstrin-homology domain (PH domain)/Phosphotyrosine-binding domain (PTB)"/>
    <property type="match status" value="1"/>
</dbReference>
<organism evidence="4 5">
    <name type="scientific">Meloidogyne javanica</name>
    <name type="common">Root-knot nematode worm</name>
    <dbReference type="NCBI Taxonomy" id="6303"/>
    <lineage>
        <taxon>Eukaryota</taxon>
        <taxon>Metazoa</taxon>
        <taxon>Ecdysozoa</taxon>
        <taxon>Nematoda</taxon>
        <taxon>Chromadorea</taxon>
        <taxon>Rhabditida</taxon>
        <taxon>Tylenchina</taxon>
        <taxon>Tylenchomorpha</taxon>
        <taxon>Tylenchoidea</taxon>
        <taxon>Meloidogynidae</taxon>
        <taxon>Meloidogyninae</taxon>
        <taxon>Meloidogyne</taxon>
        <taxon>Meloidogyne incognita group</taxon>
    </lineage>
</organism>
<dbReference type="PROSITE" id="PS50010">
    <property type="entry name" value="DH_2"/>
    <property type="match status" value="1"/>
</dbReference>
<evidence type="ECO:0000256" key="1">
    <source>
        <dbReference type="ARBA" id="ARBA00022658"/>
    </source>
</evidence>
<dbReference type="InterPro" id="IPR051336">
    <property type="entry name" value="RhoGEF_Guanine_NuclExch_SF"/>
</dbReference>
<dbReference type="SUPFAM" id="SSF48065">
    <property type="entry name" value="DBL homology domain (DH-domain)"/>
    <property type="match status" value="1"/>
</dbReference>
<feature type="region of interest" description="Disordered" evidence="2">
    <location>
        <begin position="14"/>
        <end position="36"/>
    </location>
</feature>
<feature type="compositionally biased region" description="Low complexity" evidence="2">
    <location>
        <begin position="14"/>
        <end position="23"/>
    </location>
</feature>
<evidence type="ECO:0000313" key="4">
    <source>
        <dbReference type="Proteomes" id="UP000887561"/>
    </source>
</evidence>
<feature type="compositionally biased region" description="Low complexity" evidence="2">
    <location>
        <begin position="250"/>
        <end position="269"/>
    </location>
</feature>
<dbReference type="GO" id="GO:0005085">
    <property type="term" value="F:guanyl-nucleotide exchange factor activity"/>
    <property type="evidence" value="ECO:0007669"/>
    <property type="project" value="UniProtKB-KW"/>
</dbReference>
<dbReference type="Pfam" id="PF00621">
    <property type="entry name" value="RhoGEF"/>
    <property type="match status" value="1"/>
</dbReference>